<reference evidence="2" key="2">
    <citation type="submission" date="2021-08" db="EMBL/GenBank/DDBJ databases">
        <authorList>
            <person name="Tani A."/>
            <person name="Ola A."/>
            <person name="Ogura Y."/>
            <person name="Katsura K."/>
            <person name="Hayashi T."/>
        </authorList>
    </citation>
    <scope>NUCLEOTIDE SEQUENCE</scope>
    <source>
        <strain evidence="2">NBRC 103626</strain>
    </source>
</reference>
<evidence type="ECO:0000313" key="2">
    <source>
        <dbReference type="EMBL" id="GJD80943.1"/>
    </source>
</evidence>
<sequence>MTAPVSPEPAHLRHASLFRSGLGIRLALAAGLVLPLWLAILWATA</sequence>
<comment type="caution">
    <text evidence="2">The sequence shown here is derived from an EMBL/GenBank/DDBJ whole genome shotgun (WGS) entry which is preliminary data.</text>
</comment>
<dbReference type="EMBL" id="BPQM01000120">
    <property type="protein sequence ID" value="GJD80943.1"/>
    <property type="molecule type" value="Genomic_DNA"/>
</dbReference>
<gene>
    <name evidence="2" type="ORF">NBEOAGPD_4187</name>
</gene>
<name>A0AA37MEF9_9HYPH</name>
<evidence type="ECO:0000313" key="3">
    <source>
        <dbReference type="Proteomes" id="UP001055108"/>
    </source>
</evidence>
<keyword evidence="1" id="KW-1133">Transmembrane helix</keyword>
<dbReference type="AlphaFoldDB" id="A0AA37MEF9"/>
<keyword evidence="3" id="KW-1185">Reference proteome</keyword>
<dbReference type="RefSeq" id="WP_238305963.1">
    <property type="nucleotide sequence ID" value="NZ_BPQM01000120.1"/>
</dbReference>
<proteinExistence type="predicted"/>
<evidence type="ECO:0000256" key="1">
    <source>
        <dbReference type="SAM" id="Phobius"/>
    </source>
</evidence>
<keyword evidence="1" id="KW-0812">Transmembrane</keyword>
<accession>A0AA37MEF9</accession>
<reference evidence="2" key="1">
    <citation type="journal article" date="2016" name="Front. Microbiol.">
        <title>Genome Sequence of the Piezophilic, Mesophilic Sulfate-Reducing Bacterium Desulfovibrio indicus J2T.</title>
        <authorList>
            <person name="Cao J."/>
            <person name="Maignien L."/>
            <person name="Shao Z."/>
            <person name="Alain K."/>
            <person name="Jebbar M."/>
        </authorList>
    </citation>
    <scope>NUCLEOTIDE SEQUENCE</scope>
    <source>
        <strain evidence="2">NBRC 103626</strain>
    </source>
</reference>
<keyword evidence="1" id="KW-0472">Membrane</keyword>
<protein>
    <submittedName>
        <fullName evidence="2">Uncharacterized protein</fullName>
    </submittedName>
</protein>
<organism evidence="2 3">
    <name type="scientific">Methylobacterium gregans</name>
    <dbReference type="NCBI Taxonomy" id="374424"/>
    <lineage>
        <taxon>Bacteria</taxon>
        <taxon>Pseudomonadati</taxon>
        <taxon>Pseudomonadota</taxon>
        <taxon>Alphaproteobacteria</taxon>
        <taxon>Hyphomicrobiales</taxon>
        <taxon>Methylobacteriaceae</taxon>
        <taxon>Methylobacterium</taxon>
    </lineage>
</organism>
<feature type="transmembrane region" description="Helical" evidence="1">
    <location>
        <begin position="22"/>
        <end position="43"/>
    </location>
</feature>
<dbReference type="Proteomes" id="UP001055108">
    <property type="component" value="Unassembled WGS sequence"/>
</dbReference>